<organism evidence="2 3">
    <name type="scientific">Schizothecium vesticola</name>
    <dbReference type="NCBI Taxonomy" id="314040"/>
    <lineage>
        <taxon>Eukaryota</taxon>
        <taxon>Fungi</taxon>
        <taxon>Dikarya</taxon>
        <taxon>Ascomycota</taxon>
        <taxon>Pezizomycotina</taxon>
        <taxon>Sordariomycetes</taxon>
        <taxon>Sordariomycetidae</taxon>
        <taxon>Sordariales</taxon>
        <taxon>Schizotheciaceae</taxon>
        <taxon>Schizothecium</taxon>
    </lineage>
</organism>
<feature type="region of interest" description="Disordered" evidence="1">
    <location>
        <begin position="202"/>
        <end position="225"/>
    </location>
</feature>
<dbReference type="Proteomes" id="UP001172155">
    <property type="component" value="Unassembled WGS sequence"/>
</dbReference>
<accession>A0AA40K0C7</accession>
<evidence type="ECO:0000256" key="1">
    <source>
        <dbReference type="SAM" id="MobiDB-lite"/>
    </source>
</evidence>
<protein>
    <submittedName>
        <fullName evidence="2">Uncharacterized protein</fullName>
    </submittedName>
</protein>
<evidence type="ECO:0000313" key="2">
    <source>
        <dbReference type="EMBL" id="KAK0741313.1"/>
    </source>
</evidence>
<proteinExistence type="predicted"/>
<comment type="caution">
    <text evidence="2">The sequence shown here is derived from an EMBL/GenBank/DDBJ whole genome shotgun (WGS) entry which is preliminary data.</text>
</comment>
<name>A0AA40K0C7_9PEZI</name>
<evidence type="ECO:0000313" key="3">
    <source>
        <dbReference type="Proteomes" id="UP001172155"/>
    </source>
</evidence>
<gene>
    <name evidence="2" type="ORF">B0T18DRAFT_228794</name>
</gene>
<keyword evidence="3" id="KW-1185">Reference proteome</keyword>
<reference evidence="2" key="1">
    <citation type="submission" date="2023-06" db="EMBL/GenBank/DDBJ databases">
        <title>Genome-scale phylogeny and comparative genomics of the fungal order Sordariales.</title>
        <authorList>
            <consortium name="Lawrence Berkeley National Laboratory"/>
            <person name="Hensen N."/>
            <person name="Bonometti L."/>
            <person name="Westerberg I."/>
            <person name="Brannstrom I.O."/>
            <person name="Guillou S."/>
            <person name="Cros-Aarteil S."/>
            <person name="Calhoun S."/>
            <person name="Haridas S."/>
            <person name="Kuo A."/>
            <person name="Mondo S."/>
            <person name="Pangilinan J."/>
            <person name="Riley R."/>
            <person name="LaButti K."/>
            <person name="Andreopoulos B."/>
            <person name="Lipzen A."/>
            <person name="Chen C."/>
            <person name="Yanf M."/>
            <person name="Daum C."/>
            <person name="Ng V."/>
            <person name="Clum A."/>
            <person name="Steindorff A."/>
            <person name="Ohm R."/>
            <person name="Martin F."/>
            <person name="Silar P."/>
            <person name="Natvig D."/>
            <person name="Lalanne C."/>
            <person name="Gautier V."/>
            <person name="Ament-velasquez S.L."/>
            <person name="Kruys A."/>
            <person name="Hutchinson M.I."/>
            <person name="Powell A.J."/>
            <person name="Barry K."/>
            <person name="Miller A.N."/>
            <person name="Grigoriev I.V."/>
            <person name="Debuchy R."/>
            <person name="Gladieux P."/>
            <person name="Thoren M.H."/>
            <person name="Johannesson H."/>
        </authorList>
    </citation>
    <scope>NUCLEOTIDE SEQUENCE</scope>
    <source>
        <strain evidence="2">SMH3187-1</strain>
    </source>
</reference>
<sequence>MRPGAALSCFRDSIISPRTGTTTLPVSRFGCSLRLGHLQESSLPPSPSSLFPNAASRLRWPRCSAGGPGLRRDECRQRARHKDNTGYLCSVSWPATSPDRPLLCTSCRCFRVKVQTLGCLISTCQVRVQSRPPPPLLPPRAVDVARRRCRSRAHHHRATLKTKHRSARTPRGIHAGILALVDANHGAQSEGKVTTACSLRSRHGREPDTGQYRGDSNVAFTAGPPPCLHGRVRRTPGKRTIEPGKSIIAWCTMLPQEY</sequence>
<dbReference type="EMBL" id="JAUKUD010000006">
    <property type="protein sequence ID" value="KAK0741313.1"/>
    <property type="molecule type" value="Genomic_DNA"/>
</dbReference>
<dbReference type="AlphaFoldDB" id="A0AA40K0C7"/>